<accession>A0A0C3AKJ4</accession>
<proteinExistence type="predicted"/>
<evidence type="ECO:0000313" key="3">
    <source>
        <dbReference type="Proteomes" id="UP000054097"/>
    </source>
</evidence>
<dbReference type="Gene3D" id="1.20.1250.20">
    <property type="entry name" value="MFS general substrate transporter like domains"/>
    <property type="match status" value="1"/>
</dbReference>
<sequence length="123" mass="13725">YIVYCAFLAFQLGYIYLFLVETKGKTLEETAAIFDGQKEIDNITNVGYQAATESRIRSSKPGEHPGDDIPLSLSRHNSMAPTIATEKDELESRRSRVPSGDSNYTSSNKGMRRYPRDSPDSIA</sequence>
<feature type="compositionally biased region" description="Basic and acidic residues" evidence="1">
    <location>
        <begin position="54"/>
        <end position="67"/>
    </location>
</feature>
<protein>
    <recommendedName>
        <fullName evidence="4">Major facilitator superfamily (MFS) profile domain-containing protein</fullName>
    </recommendedName>
</protein>
<dbReference type="HOGENOM" id="CLU_2020847_0_0_1"/>
<dbReference type="AlphaFoldDB" id="A0A0C3AKJ4"/>
<evidence type="ECO:0008006" key="4">
    <source>
        <dbReference type="Google" id="ProtNLM"/>
    </source>
</evidence>
<dbReference type="EMBL" id="KN824535">
    <property type="protein sequence ID" value="KIM19821.1"/>
    <property type="molecule type" value="Genomic_DNA"/>
</dbReference>
<feature type="compositionally biased region" description="Polar residues" evidence="1">
    <location>
        <begin position="100"/>
        <end position="109"/>
    </location>
</feature>
<evidence type="ECO:0000313" key="2">
    <source>
        <dbReference type="EMBL" id="KIM19821.1"/>
    </source>
</evidence>
<organism evidence="2 3">
    <name type="scientific">Serendipita vermifera MAFF 305830</name>
    <dbReference type="NCBI Taxonomy" id="933852"/>
    <lineage>
        <taxon>Eukaryota</taxon>
        <taxon>Fungi</taxon>
        <taxon>Dikarya</taxon>
        <taxon>Basidiomycota</taxon>
        <taxon>Agaricomycotina</taxon>
        <taxon>Agaricomycetes</taxon>
        <taxon>Sebacinales</taxon>
        <taxon>Serendipitaceae</taxon>
        <taxon>Serendipita</taxon>
    </lineage>
</organism>
<dbReference type="OrthoDB" id="3059979at2759"/>
<dbReference type="InterPro" id="IPR036259">
    <property type="entry name" value="MFS_trans_sf"/>
</dbReference>
<feature type="non-terminal residue" evidence="2">
    <location>
        <position position="1"/>
    </location>
</feature>
<keyword evidence="3" id="KW-1185">Reference proteome</keyword>
<dbReference type="Proteomes" id="UP000054097">
    <property type="component" value="Unassembled WGS sequence"/>
</dbReference>
<reference evidence="2 3" key="1">
    <citation type="submission" date="2014-04" db="EMBL/GenBank/DDBJ databases">
        <authorList>
            <consortium name="DOE Joint Genome Institute"/>
            <person name="Kuo A."/>
            <person name="Zuccaro A."/>
            <person name="Kohler A."/>
            <person name="Nagy L.G."/>
            <person name="Floudas D."/>
            <person name="Copeland A."/>
            <person name="Barry K.W."/>
            <person name="Cichocki N."/>
            <person name="Veneault-Fourrey C."/>
            <person name="LaButti K."/>
            <person name="Lindquist E.A."/>
            <person name="Lipzen A."/>
            <person name="Lundell T."/>
            <person name="Morin E."/>
            <person name="Murat C."/>
            <person name="Sun H."/>
            <person name="Tunlid A."/>
            <person name="Henrissat B."/>
            <person name="Grigoriev I.V."/>
            <person name="Hibbett D.S."/>
            <person name="Martin F."/>
            <person name="Nordberg H.P."/>
            <person name="Cantor M.N."/>
            <person name="Hua S.X."/>
        </authorList>
    </citation>
    <scope>NUCLEOTIDE SEQUENCE [LARGE SCALE GENOMIC DNA]</scope>
    <source>
        <strain evidence="2 3">MAFF 305830</strain>
    </source>
</reference>
<dbReference type="STRING" id="933852.A0A0C3AKJ4"/>
<feature type="region of interest" description="Disordered" evidence="1">
    <location>
        <begin position="52"/>
        <end position="123"/>
    </location>
</feature>
<reference evidence="3" key="2">
    <citation type="submission" date="2015-01" db="EMBL/GenBank/DDBJ databases">
        <title>Evolutionary Origins and Diversification of the Mycorrhizal Mutualists.</title>
        <authorList>
            <consortium name="DOE Joint Genome Institute"/>
            <consortium name="Mycorrhizal Genomics Consortium"/>
            <person name="Kohler A."/>
            <person name="Kuo A."/>
            <person name="Nagy L.G."/>
            <person name="Floudas D."/>
            <person name="Copeland A."/>
            <person name="Barry K.W."/>
            <person name="Cichocki N."/>
            <person name="Veneault-Fourrey C."/>
            <person name="LaButti K."/>
            <person name="Lindquist E.A."/>
            <person name="Lipzen A."/>
            <person name="Lundell T."/>
            <person name="Morin E."/>
            <person name="Murat C."/>
            <person name="Riley R."/>
            <person name="Ohm R."/>
            <person name="Sun H."/>
            <person name="Tunlid A."/>
            <person name="Henrissat B."/>
            <person name="Grigoriev I.V."/>
            <person name="Hibbett D.S."/>
            <person name="Martin F."/>
        </authorList>
    </citation>
    <scope>NUCLEOTIDE SEQUENCE [LARGE SCALE GENOMIC DNA]</scope>
    <source>
        <strain evidence="3">MAFF 305830</strain>
    </source>
</reference>
<gene>
    <name evidence="2" type="ORF">M408DRAFT_174556</name>
</gene>
<name>A0A0C3AKJ4_SERVB</name>
<feature type="compositionally biased region" description="Basic and acidic residues" evidence="1">
    <location>
        <begin position="85"/>
        <end position="94"/>
    </location>
</feature>
<feature type="compositionally biased region" description="Basic and acidic residues" evidence="1">
    <location>
        <begin position="114"/>
        <end position="123"/>
    </location>
</feature>
<evidence type="ECO:0000256" key="1">
    <source>
        <dbReference type="SAM" id="MobiDB-lite"/>
    </source>
</evidence>